<evidence type="ECO:0000313" key="3">
    <source>
        <dbReference type="Proteomes" id="UP000053105"/>
    </source>
</evidence>
<dbReference type="AlphaFoldDB" id="A0A0M8ZRD6"/>
<name>A0A0M8ZRD6_9HYME</name>
<evidence type="ECO:0000313" key="2">
    <source>
        <dbReference type="EMBL" id="KOX69570.1"/>
    </source>
</evidence>
<organism evidence="2 3">
    <name type="scientific">Melipona quadrifasciata</name>
    <dbReference type="NCBI Taxonomy" id="166423"/>
    <lineage>
        <taxon>Eukaryota</taxon>
        <taxon>Metazoa</taxon>
        <taxon>Ecdysozoa</taxon>
        <taxon>Arthropoda</taxon>
        <taxon>Hexapoda</taxon>
        <taxon>Insecta</taxon>
        <taxon>Pterygota</taxon>
        <taxon>Neoptera</taxon>
        <taxon>Endopterygota</taxon>
        <taxon>Hymenoptera</taxon>
        <taxon>Apocrita</taxon>
        <taxon>Aculeata</taxon>
        <taxon>Apoidea</taxon>
        <taxon>Anthophila</taxon>
        <taxon>Apidae</taxon>
        <taxon>Melipona</taxon>
    </lineage>
</organism>
<dbReference type="EMBL" id="KQ435885">
    <property type="protein sequence ID" value="KOX69570.1"/>
    <property type="molecule type" value="Genomic_DNA"/>
</dbReference>
<feature type="region of interest" description="Disordered" evidence="1">
    <location>
        <begin position="121"/>
        <end position="147"/>
    </location>
</feature>
<accession>A0A0M8ZRD6</accession>
<reference evidence="2 3" key="1">
    <citation type="submission" date="2015-07" db="EMBL/GenBank/DDBJ databases">
        <title>The genome of Melipona quadrifasciata.</title>
        <authorList>
            <person name="Pan H."/>
            <person name="Kapheim K."/>
        </authorList>
    </citation>
    <scope>NUCLEOTIDE SEQUENCE [LARGE SCALE GENOMIC DNA]</scope>
    <source>
        <strain evidence="2">0111107301</strain>
        <tissue evidence="2">Whole body</tissue>
    </source>
</reference>
<evidence type="ECO:0000256" key="1">
    <source>
        <dbReference type="SAM" id="MobiDB-lite"/>
    </source>
</evidence>
<protein>
    <submittedName>
        <fullName evidence="2">Uncharacterized protein</fullName>
    </submittedName>
</protein>
<keyword evidence="3" id="KW-1185">Reference proteome</keyword>
<gene>
    <name evidence="2" type="ORF">WN51_05124</name>
</gene>
<feature type="compositionally biased region" description="Acidic residues" evidence="1">
    <location>
        <begin position="134"/>
        <end position="144"/>
    </location>
</feature>
<proteinExistence type="predicted"/>
<sequence length="170" mass="19144">MSSNLDMRHSLGANAAGVRAIMEAATCLKRNRSVESYFSHRMLQRVSITLNIRQCFDEYLERLRGEVDGLSMEFEKVGEGQSVCVQKCKVNRGRAPLGKTNDKQKLCTKYVSFTWILGIDRGSDEPEQTTGKEEEGDEVEEEREEGSRCIAWKPCRGGQDESEHVPPAIV</sequence>
<dbReference type="Proteomes" id="UP000053105">
    <property type="component" value="Unassembled WGS sequence"/>
</dbReference>